<dbReference type="InterPro" id="IPR022742">
    <property type="entry name" value="Hydrolase_4"/>
</dbReference>
<dbReference type="InterPro" id="IPR017208">
    <property type="entry name" value="UCP037442_abhydr"/>
</dbReference>
<reference evidence="3" key="1">
    <citation type="journal article" date="2019" name="Int. J. Syst. Evol. Microbiol.">
        <title>The Global Catalogue of Microorganisms (GCM) 10K type strain sequencing project: providing services to taxonomists for standard genome sequencing and annotation.</title>
        <authorList>
            <consortium name="The Broad Institute Genomics Platform"/>
            <consortium name="The Broad Institute Genome Sequencing Center for Infectious Disease"/>
            <person name="Wu L."/>
            <person name="Ma J."/>
        </authorList>
    </citation>
    <scope>NUCLEOTIDE SEQUENCE [LARGE SCALE GENOMIC DNA]</scope>
    <source>
        <strain evidence="3">JCM 16021</strain>
    </source>
</reference>
<dbReference type="RefSeq" id="WP_344305587.1">
    <property type="nucleotide sequence ID" value="NZ_BAAAQQ010000014.1"/>
</dbReference>
<keyword evidence="2" id="KW-0378">Hydrolase</keyword>
<evidence type="ECO:0000313" key="3">
    <source>
        <dbReference type="Proteomes" id="UP001500575"/>
    </source>
</evidence>
<dbReference type="Gene3D" id="3.40.50.1820">
    <property type="entry name" value="alpha/beta hydrolase"/>
    <property type="match status" value="1"/>
</dbReference>
<sequence length="261" mass="29066">MGGPIRCGVSRRVALIAPAMATPARYYAPFAAWLASQDVRAVVLEHRGSASRADMKAYGGDLLDWFDDARDALDHVVRESAEPVTWIGHSLGAQMLPFVDHESLTRVVSVASGTGWVGHLPGTMRWTAPVLMRSIGPLAMRVAGYYPGRSLRIMDDIPTGVMRQWSRWCLDPAYLGVDVPDAETRFAQVKTPMTVLSFTDDELMSLAATNDLHDRFVNADQTRQRYTPAQLDVDRMGHHGFFRSRHAGLWEELVLPYVARD</sequence>
<name>A0ABP5KSK8_9ACTN</name>
<dbReference type="EMBL" id="BAAAQQ010000014">
    <property type="protein sequence ID" value="GAA2133748.1"/>
    <property type="molecule type" value="Genomic_DNA"/>
</dbReference>
<organism evidence="2 3">
    <name type="scientific">Nocardioides bigeumensis</name>
    <dbReference type="NCBI Taxonomy" id="433657"/>
    <lineage>
        <taxon>Bacteria</taxon>
        <taxon>Bacillati</taxon>
        <taxon>Actinomycetota</taxon>
        <taxon>Actinomycetes</taxon>
        <taxon>Propionibacteriales</taxon>
        <taxon>Nocardioidaceae</taxon>
        <taxon>Nocardioides</taxon>
    </lineage>
</organism>
<keyword evidence="3" id="KW-1185">Reference proteome</keyword>
<dbReference type="Pfam" id="PF12146">
    <property type="entry name" value="Hydrolase_4"/>
    <property type="match status" value="1"/>
</dbReference>
<comment type="caution">
    <text evidence="2">The sequence shown here is derived from an EMBL/GenBank/DDBJ whole genome shotgun (WGS) entry which is preliminary data.</text>
</comment>
<accession>A0ABP5KSK8</accession>
<dbReference type="Proteomes" id="UP001500575">
    <property type="component" value="Unassembled WGS sequence"/>
</dbReference>
<evidence type="ECO:0000259" key="1">
    <source>
        <dbReference type="Pfam" id="PF12146"/>
    </source>
</evidence>
<dbReference type="InterPro" id="IPR029058">
    <property type="entry name" value="AB_hydrolase_fold"/>
</dbReference>
<feature type="domain" description="Serine aminopeptidase S33" evidence="1">
    <location>
        <begin position="11"/>
        <end position="95"/>
    </location>
</feature>
<evidence type="ECO:0000313" key="2">
    <source>
        <dbReference type="EMBL" id="GAA2133748.1"/>
    </source>
</evidence>
<dbReference type="GO" id="GO:0016787">
    <property type="term" value="F:hydrolase activity"/>
    <property type="evidence" value="ECO:0007669"/>
    <property type="project" value="UniProtKB-KW"/>
</dbReference>
<protein>
    <submittedName>
        <fullName evidence="2">Alpha/beta fold hydrolase</fullName>
    </submittedName>
</protein>
<proteinExistence type="predicted"/>
<dbReference type="SUPFAM" id="SSF53474">
    <property type="entry name" value="alpha/beta-Hydrolases"/>
    <property type="match status" value="1"/>
</dbReference>
<gene>
    <name evidence="2" type="ORF">GCM10009843_39540</name>
</gene>
<dbReference type="PIRSF" id="PIRSF037442">
    <property type="entry name" value="UCP037442_abhydr"/>
    <property type="match status" value="1"/>
</dbReference>